<feature type="transmembrane region" description="Helical" evidence="1">
    <location>
        <begin position="9"/>
        <end position="27"/>
    </location>
</feature>
<dbReference type="RefSeq" id="WP_003182322.1">
    <property type="nucleotide sequence ID" value="NZ_BOQW01000004.1"/>
</dbReference>
<reference evidence="2 5" key="2">
    <citation type="submission" date="2020-12" db="EMBL/GenBank/DDBJ databases">
        <title>FDA dAtabase for Regulatory Grade micrObial Sequences (FDA-ARGOS): Supporting development and validation of Infectious Disease Dx tests.</title>
        <authorList>
            <person name="Nelson B."/>
            <person name="Plummer A."/>
            <person name="Tallon L."/>
            <person name="Sadzewicz L."/>
            <person name="Zhao X."/>
            <person name="Boylan J."/>
            <person name="Ott S."/>
            <person name="Bowen H."/>
            <person name="Vavikolanu K."/>
            <person name="Mehta A."/>
            <person name="Aluvathingal J."/>
            <person name="Nadendla S."/>
            <person name="Myers T."/>
            <person name="Yan Y."/>
            <person name="Sichtig H."/>
        </authorList>
    </citation>
    <scope>NUCLEOTIDE SEQUENCE [LARGE SCALE GENOMIC DNA]</scope>
    <source>
        <strain evidence="2 5">FDAARGOS_923</strain>
    </source>
</reference>
<dbReference type="EMBL" id="CP065647">
    <property type="protein sequence ID" value="QPR71383.1"/>
    <property type="molecule type" value="Genomic_DNA"/>
</dbReference>
<dbReference type="Pfam" id="PF14256">
    <property type="entry name" value="YwiC"/>
    <property type="match status" value="1"/>
</dbReference>
<feature type="transmembrane region" description="Helical" evidence="1">
    <location>
        <begin position="116"/>
        <end position="135"/>
    </location>
</feature>
<keyword evidence="1" id="KW-0472">Membrane</keyword>
<gene>
    <name evidence="3" type="ORF">CHCC16736_3821</name>
    <name evidence="2" type="ORF">I6G80_16285</name>
</gene>
<sequence>MKVFIPKQHGAWAMLVIPFILGMFAGGADVKHIPLFCGWLFLYLAASPAMMMVKKKNIVYYQKWVLIYGIPAVVFLLISVLLEPQLVYLGLPLFPLFLINLYYAKRNNDRALLNDIAAILVFSAGGLASFWMGAGKLDGEASFVFIQSALFFTGSAFYVKSMIREKKNNRFKLYSWGYHVFLPFVSLAAGAGWAVIGVVPSSLRAWFFHGRKLSIKTIGISELVNACFFMAVLIVFLLQT</sequence>
<feature type="transmembrane region" description="Helical" evidence="1">
    <location>
        <begin position="141"/>
        <end position="159"/>
    </location>
</feature>
<dbReference type="Proteomes" id="UP000595038">
    <property type="component" value="Chromosome"/>
</dbReference>
<evidence type="ECO:0000256" key="1">
    <source>
        <dbReference type="SAM" id="Phobius"/>
    </source>
</evidence>
<feature type="transmembrane region" description="Helical" evidence="1">
    <location>
        <begin position="219"/>
        <end position="238"/>
    </location>
</feature>
<dbReference type="Proteomes" id="UP000435910">
    <property type="component" value="Unassembled WGS sequence"/>
</dbReference>
<keyword evidence="1" id="KW-1133">Transmembrane helix</keyword>
<feature type="transmembrane region" description="Helical" evidence="1">
    <location>
        <begin position="88"/>
        <end position="104"/>
    </location>
</feature>
<feature type="transmembrane region" description="Helical" evidence="1">
    <location>
        <begin position="33"/>
        <end position="53"/>
    </location>
</feature>
<evidence type="ECO:0000313" key="2">
    <source>
        <dbReference type="EMBL" id="QPR71383.1"/>
    </source>
</evidence>
<keyword evidence="1" id="KW-0812">Transmembrane</keyword>
<name>A0A415JFA2_BACLI</name>
<feature type="transmembrane region" description="Helical" evidence="1">
    <location>
        <begin position="65"/>
        <end position="82"/>
    </location>
</feature>
<protein>
    <submittedName>
        <fullName evidence="2">YwiC-like family protein</fullName>
    </submittedName>
</protein>
<evidence type="ECO:0000313" key="3">
    <source>
        <dbReference type="EMBL" id="TWL22352.1"/>
    </source>
</evidence>
<proteinExistence type="predicted"/>
<dbReference type="InterPro" id="IPR025576">
    <property type="entry name" value="YwiC"/>
</dbReference>
<dbReference type="EMBL" id="NILC01000029">
    <property type="protein sequence ID" value="TWL22352.1"/>
    <property type="molecule type" value="Genomic_DNA"/>
</dbReference>
<evidence type="ECO:0000313" key="4">
    <source>
        <dbReference type="Proteomes" id="UP000435910"/>
    </source>
</evidence>
<evidence type="ECO:0000313" key="5">
    <source>
        <dbReference type="Proteomes" id="UP000595038"/>
    </source>
</evidence>
<reference evidence="3 4" key="1">
    <citation type="submission" date="2019-06" db="EMBL/GenBank/DDBJ databases">
        <title>Genome sequence analysis of &gt;100 Bacillus licheniformis strains suggests intrinsic resistance to this species.</title>
        <authorList>
            <person name="Wels M."/>
            <person name="Siezen R.J."/>
            <person name="Johansen E."/>
            <person name="Stuer-Lauridsen B."/>
            <person name="Bjerre K."/>
            <person name="Nielsen B.K.K."/>
        </authorList>
    </citation>
    <scope>NUCLEOTIDE SEQUENCE [LARGE SCALE GENOMIC DNA]</scope>
    <source>
        <strain evidence="3 4">BAC-16736</strain>
    </source>
</reference>
<accession>A0A415JFA2</accession>
<feature type="transmembrane region" description="Helical" evidence="1">
    <location>
        <begin position="180"/>
        <end position="199"/>
    </location>
</feature>
<organism evidence="3 4">
    <name type="scientific">Bacillus licheniformis</name>
    <dbReference type="NCBI Taxonomy" id="1402"/>
    <lineage>
        <taxon>Bacteria</taxon>
        <taxon>Bacillati</taxon>
        <taxon>Bacillota</taxon>
        <taxon>Bacilli</taxon>
        <taxon>Bacillales</taxon>
        <taxon>Bacillaceae</taxon>
        <taxon>Bacillus</taxon>
    </lineage>
</organism>
<dbReference type="AlphaFoldDB" id="A0A415JFA2"/>